<evidence type="ECO:0000313" key="1">
    <source>
        <dbReference type="EMBL" id="KAG5442197.1"/>
    </source>
</evidence>
<organism evidence="1 2">
    <name type="scientific">Clonorchis sinensis</name>
    <name type="common">Chinese liver fluke</name>
    <dbReference type="NCBI Taxonomy" id="79923"/>
    <lineage>
        <taxon>Eukaryota</taxon>
        <taxon>Metazoa</taxon>
        <taxon>Spiralia</taxon>
        <taxon>Lophotrochozoa</taxon>
        <taxon>Platyhelminthes</taxon>
        <taxon>Trematoda</taxon>
        <taxon>Digenea</taxon>
        <taxon>Opisthorchiida</taxon>
        <taxon>Opisthorchiata</taxon>
        <taxon>Opisthorchiidae</taxon>
        <taxon>Clonorchis</taxon>
    </lineage>
</organism>
<keyword evidence="2" id="KW-1185">Reference proteome</keyword>
<protein>
    <recommendedName>
        <fullName evidence="3">C-type lectin domain-containing protein</fullName>
    </recommendedName>
</protein>
<dbReference type="AlphaFoldDB" id="A0A3R7JMR4"/>
<comment type="caution">
    <text evidence="1">The sequence shown here is derived from an EMBL/GenBank/DDBJ whole genome shotgun (WGS) entry which is preliminary data.</text>
</comment>
<evidence type="ECO:0000313" key="2">
    <source>
        <dbReference type="Proteomes" id="UP000286415"/>
    </source>
</evidence>
<proteinExistence type="predicted"/>
<dbReference type="Proteomes" id="UP000286415">
    <property type="component" value="Unassembled WGS sequence"/>
</dbReference>
<gene>
    <name evidence="1" type="ORF">CSKR_100221</name>
</gene>
<reference evidence="1 2" key="1">
    <citation type="journal article" date="2018" name="Biotechnol. Adv.">
        <title>Improved genomic resources and new bioinformatic workflow for the carcinogenic parasite Clonorchis sinensis: Biotechnological implications.</title>
        <authorList>
            <person name="Wang D."/>
            <person name="Korhonen P.K."/>
            <person name="Gasser R.B."/>
            <person name="Young N.D."/>
        </authorList>
    </citation>
    <scope>NUCLEOTIDE SEQUENCE [LARGE SCALE GENOMIC DNA]</scope>
    <source>
        <strain evidence="1">Cs-k2</strain>
    </source>
</reference>
<evidence type="ECO:0008006" key="3">
    <source>
        <dbReference type="Google" id="ProtNLM"/>
    </source>
</evidence>
<dbReference type="InParanoid" id="A0A3R7JMR4"/>
<dbReference type="OrthoDB" id="6252556at2759"/>
<reference evidence="1 2" key="2">
    <citation type="journal article" date="2021" name="Genomics">
        <title>High-quality reference genome for Clonorchis sinensis.</title>
        <authorList>
            <person name="Young N.D."/>
            <person name="Stroehlein A.J."/>
            <person name="Kinkar L."/>
            <person name="Wang T."/>
            <person name="Sohn W.M."/>
            <person name="Chang B.C.H."/>
            <person name="Kaur P."/>
            <person name="Weisz D."/>
            <person name="Dudchenko O."/>
            <person name="Aiden E.L."/>
            <person name="Korhonen P.K."/>
            <person name="Gasser R.B."/>
        </authorList>
    </citation>
    <scope>NUCLEOTIDE SEQUENCE [LARGE SCALE GENOMIC DNA]</scope>
    <source>
        <strain evidence="1">Cs-k2</strain>
    </source>
</reference>
<dbReference type="EMBL" id="NIRI02000076">
    <property type="protein sequence ID" value="KAG5442197.1"/>
    <property type="molecule type" value="Genomic_DNA"/>
</dbReference>
<name>A0A3R7JMR4_CLOSI</name>
<accession>A0A3R7JMR4</accession>
<sequence>MFFPQVLGIIVHIHLSLSSECPANFKLHIAQLCLVQRSRIKGFCNAAQTCADYGKQQNQLVFLIGRNAPLLAFVAHSLQPVYTGLNCLLETQVDNNTVWRDLDPNSPKYGISTTSIMWSENYPRGNRPFLLWSPREITMQDFVEEERPHSFQVFCEYGGPIPCGDRQIRFRSDFPIPLSELVQPNFQFVGCPYIKITHTEVDCARR</sequence>